<name>A0A6B0TSY6_IXORI</name>
<proteinExistence type="predicted"/>
<evidence type="ECO:0000256" key="1">
    <source>
        <dbReference type="SAM" id="SignalP"/>
    </source>
</evidence>
<dbReference type="AlphaFoldDB" id="A0A6B0TSY6"/>
<dbReference type="EMBL" id="GIFC01000976">
    <property type="protein sequence ID" value="MXU83059.1"/>
    <property type="molecule type" value="Transcribed_RNA"/>
</dbReference>
<evidence type="ECO:0000313" key="2">
    <source>
        <dbReference type="EMBL" id="MXU83059.1"/>
    </source>
</evidence>
<organism evidence="2">
    <name type="scientific">Ixodes ricinus</name>
    <name type="common">Common tick</name>
    <name type="synonym">Acarus ricinus</name>
    <dbReference type="NCBI Taxonomy" id="34613"/>
    <lineage>
        <taxon>Eukaryota</taxon>
        <taxon>Metazoa</taxon>
        <taxon>Ecdysozoa</taxon>
        <taxon>Arthropoda</taxon>
        <taxon>Chelicerata</taxon>
        <taxon>Arachnida</taxon>
        <taxon>Acari</taxon>
        <taxon>Parasitiformes</taxon>
        <taxon>Ixodida</taxon>
        <taxon>Ixodoidea</taxon>
        <taxon>Ixodidae</taxon>
        <taxon>Ixodinae</taxon>
        <taxon>Ixodes</taxon>
    </lineage>
</organism>
<reference evidence="2" key="1">
    <citation type="submission" date="2019-12" db="EMBL/GenBank/DDBJ databases">
        <title>An insight into the sialome of adult female Ixodes ricinus ticks feeding for 6 days.</title>
        <authorList>
            <person name="Perner J."/>
            <person name="Ribeiro J.M.C."/>
        </authorList>
    </citation>
    <scope>NUCLEOTIDE SEQUENCE</scope>
    <source>
        <strain evidence="2">Semi-engorged</strain>
        <tissue evidence="2">Salivary glands</tissue>
    </source>
</reference>
<sequence>MTFPVRGSMTLSFLSLQVVASRLPSRLKDMEWIESGWQSMVRTASARLTSHTRMLWSNPALRRTCSAVGCHST</sequence>
<protein>
    <submittedName>
        <fullName evidence="2">Putative secreted protein</fullName>
    </submittedName>
</protein>
<feature type="chain" id="PRO_5025491417" evidence="1">
    <location>
        <begin position="21"/>
        <end position="73"/>
    </location>
</feature>
<accession>A0A6B0TSY6</accession>
<feature type="signal peptide" evidence="1">
    <location>
        <begin position="1"/>
        <end position="20"/>
    </location>
</feature>
<keyword evidence="1" id="KW-0732">Signal</keyword>